<keyword evidence="2" id="KW-1185">Reference proteome</keyword>
<dbReference type="EMBL" id="CABPSN010000012">
    <property type="protein sequence ID" value="VVE56971.1"/>
    <property type="molecule type" value="Genomic_DNA"/>
</dbReference>
<dbReference type="Proteomes" id="UP000366819">
    <property type="component" value="Unassembled WGS sequence"/>
</dbReference>
<organism evidence="1 2">
    <name type="scientific">Pandoraea aquatica</name>
    <dbReference type="NCBI Taxonomy" id="2508290"/>
    <lineage>
        <taxon>Bacteria</taxon>
        <taxon>Pseudomonadati</taxon>
        <taxon>Pseudomonadota</taxon>
        <taxon>Betaproteobacteria</taxon>
        <taxon>Burkholderiales</taxon>
        <taxon>Burkholderiaceae</taxon>
        <taxon>Pandoraea</taxon>
    </lineage>
</organism>
<reference evidence="1 2" key="1">
    <citation type="submission" date="2019-08" db="EMBL/GenBank/DDBJ databases">
        <authorList>
            <person name="Peeters C."/>
        </authorList>
    </citation>
    <scope>NUCLEOTIDE SEQUENCE [LARGE SCALE GENOMIC DNA]</scope>
    <source>
        <strain evidence="1 2">LMG 31011</strain>
    </source>
</reference>
<gene>
    <name evidence="1" type="ORF">PAQ31011_05165</name>
</gene>
<dbReference type="AlphaFoldDB" id="A0A5E4Z6P9"/>
<protein>
    <submittedName>
        <fullName evidence="1">Uncharacterized protein</fullName>
    </submittedName>
</protein>
<evidence type="ECO:0000313" key="1">
    <source>
        <dbReference type="EMBL" id="VVE56971.1"/>
    </source>
</evidence>
<evidence type="ECO:0000313" key="2">
    <source>
        <dbReference type="Proteomes" id="UP000366819"/>
    </source>
</evidence>
<proteinExistence type="predicted"/>
<name>A0A5E4Z6P9_9BURK</name>
<sequence>MANATNIMSKIRPAKERFLRDVWFYRELPPTTLPIAAERIDRHAELIGAAEMSVPAMREMAKLLKDSKDPAVLEVVGRLELLANQFTTLLTSQKVQRATESSNH</sequence>
<accession>A0A5E4Z6P9</accession>